<evidence type="ECO:0000259" key="1">
    <source>
        <dbReference type="SMART" id="SM01022"/>
    </source>
</evidence>
<dbReference type="Proteomes" id="UP000186104">
    <property type="component" value="Chromosome"/>
</dbReference>
<dbReference type="PANTHER" id="PTHR39203">
    <property type="entry name" value="CYTOPLASMIC PROTEIN-RELATED"/>
    <property type="match status" value="1"/>
</dbReference>
<feature type="domain" description="ASCH" evidence="1">
    <location>
        <begin position="9"/>
        <end position="135"/>
    </location>
</feature>
<evidence type="ECO:0000313" key="2">
    <source>
        <dbReference type="EMBL" id="ANI92007.1"/>
    </source>
</evidence>
<dbReference type="AlphaFoldDB" id="A0A173LL15"/>
<dbReference type="STRING" id="499555.BJL86_1222"/>
<reference evidence="2 3" key="1">
    <citation type="submission" date="2016-06" db="EMBL/GenBank/DDBJ databases">
        <title>Complete genome sequence of a saline-alkali tolerant type strain Dietzia timorensis ID05-A0528T.</title>
        <authorList>
            <person name="Wu X."/>
        </authorList>
    </citation>
    <scope>NUCLEOTIDE SEQUENCE [LARGE SCALE GENOMIC DNA]</scope>
    <source>
        <strain evidence="2 3">ID05-A0528</strain>
    </source>
</reference>
<dbReference type="Gene3D" id="3.10.400.10">
    <property type="entry name" value="Sulfate adenylyltransferase"/>
    <property type="match status" value="1"/>
</dbReference>
<name>A0A173LL15_9ACTN</name>
<organism evidence="2 3">
    <name type="scientific">Dietzia timorensis</name>
    <dbReference type="NCBI Taxonomy" id="499555"/>
    <lineage>
        <taxon>Bacteria</taxon>
        <taxon>Bacillati</taxon>
        <taxon>Actinomycetota</taxon>
        <taxon>Actinomycetes</taxon>
        <taxon>Mycobacteriales</taxon>
        <taxon>Dietziaceae</taxon>
        <taxon>Dietzia</taxon>
    </lineage>
</organism>
<dbReference type="EMBL" id="CP015961">
    <property type="protein sequence ID" value="ANI92007.1"/>
    <property type="molecule type" value="Genomic_DNA"/>
</dbReference>
<dbReference type="SUPFAM" id="SSF88697">
    <property type="entry name" value="PUA domain-like"/>
    <property type="match status" value="1"/>
</dbReference>
<dbReference type="InterPro" id="IPR015947">
    <property type="entry name" value="PUA-like_sf"/>
</dbReference>
<dbReference type="PANTHER" id="PTHR39203:SF1">
    <property type="entry name" value="CYTOPLASMIC PROTEIN"/>
    <property type="match status" value="1"/>
</dbReference>
<dbReference type="RefSeq" id="WP_067471835.1">
    <property type="nucleotide sequence ID" value="NZ_CP015961.1"/>
</dbReference>
<keyword evidence="3" id="KW-1185">Reference proteome</keyword>
<dbReference type="Pfam" id="PF04266">
    <property type="entry name" value="ASCH"/>
    <property type="match status" value="1"/>
</dbReference>
<dbReference type="InterPro" id="IPR009326">
    <property type="entry name" value="DUF984"/>
</dbReference>
<dbReference type="PIRSF" id="PIRSF021320">
    <property type="entry name" value="DUF984"/>
    <property type="match status" value="1"/>
</dbReference>
<protein>
    <recommendedName>
        <fullName evidence="1">ASCH domain-containing protein</fullName>
    </recommendedName>
</protein>
<accession>A0A173LL15</accession>
<evidence type="ECO:0000313" key="3">
    <source>
        <dbReference type="Proteomes" id="UP000186104"/>
    </source>
</evidence>
<dbReference type="InterPro" id="IPR007374">
    <property type="entry name" value="ASCH_domain"/>
</dbReference>
<dbReference type="KEGG" id="dtm:BJL86_1222"/>
<dbReference type="OrthoDB" id="9807542at2"/>
<proteinExistence type="predicted"/>
<gene>
    <name evidence="2" type="ORF">BJL86_1222</name>
</gene>
<sequence>MDALPVVEFGLPGPLRDRLVAAIVAGEKTTTSSLYEEWTRDGEPLPSAGRREVVVDSAGVGVCVTETVEVSTCRLADIALAHAVGEGEGFTTVAEWRSAHEEFWGSAEFSASVGEPQIRIDDDTLIVCEEFRLISRLSP</sequence>
<dbReference type="SMART" id="SM01022">
    <property type="entry name" value="ASCH"/>
    <property type="match status" value="1"/>
</dbReference>